<feature type="compositionally biased region" description="Basic and acidic residues" evidence="1">
    <location>
        <begin position="1"/>
        <end position="12"/>
    </location>
</feature>
<evidence type="ECO:0000313" key="2">
    <source>
        <dbReference type="EMBL" id="PFG50387.1"/>
    </source>
</evidence>
<evidence type="ECO:0000313" key="3">
    <source>
        <dbReference type="Proteomes" id="UP000243542"/>
    </source>
</evidence>
<accession>A0A2A9FG22</accession>
<dbReference type="Proteomes" id="UP000243542">
    <property type="component" value="Unassembled WGS sequence"/>
</dbReference>
<organism evidence="2 3">
    <name type="scientific">Amycolatopsis sulphurea</name>
    <dbReference type="NCBI Taxonomy" id="76022"/>
    <lineage>
        <taxon>Bacteria</taxon>
        <taxon>Bacillati</taxon>
        <taxon>Actinomycetota</taxon>
        <taxon>Actinomycetes</taxon>
        <taxon>Pseudonocardiales</taxon>
        <taxon>Pseudonocardiaceae</taxon>
        <taxon>Amycolatopsis</taxon>
    </lineage>
</organism>
<feature type="region of interest" description="Disordered" evidence="1">
    <location>
        <begin position="1"/>
        <end position="50"/>
    </location>
</feature>
<dbReference type="EMBL" id="PDJK01000002">
    <property type="protein sequence ID" value="PFG50387.1"/>
    <property type="molecule type" value="Genomic_DNA"/>
</dbReference>
<reference evidence="2 3" key="1">
    <citation type="submission" date="2017-10" db="EMBL/GenBank/DDBJ databases">
        <title>Sequencing the genomes of 1000 actinobacteria strains.</title>
        <authorList>
            <person name="Klenk H.-P."/>
        </authorList>
    </citation>
    <scope>NUCLEOTIDE SEQUENCE [LARGE SCALE GENOMIC DNA]</scope>
    <source>
        <strain evidence="2 3">DSM 46092</strain>
    </source>
</reference>
<name>A0A2A9FG22_9PSEU</name>
<comment type="caution">
    <text evidence="2">The sequence shown here is derived from an EMBL/GenBank/DDBJ whole genome shotgun (WGS) entry which is preliminary data.</text>
</comment>
<gene>
    <name evidence="2" type="ORF">ATK36_5618</name>
</gene>
<evidence type="ECO:0000256" key="1">
    <source>
        <dbReference type="SAM" id="MobiDB-lite"/>
    </source>
</evidence>
<sequence>MKFLEEQIPKPEESEEEADSGDTHPQFRARPATHATDDGYFGNGPLPRRD</sequence>
<protein>
    <submittedName>
        <fullName evidence="2">Uncharacterized protein</fullName>
    </submittedName>
</protein>
<proteinExistence type="predicted"/>
<dbReference type="AlphaFoldDB" id="A0A2A9FG22"/>
<keyword evidence="3" id="KW-1185">Reference proteome</keyword>